<dbReference type="SUPFAM" id="SSF54106">
    <property type="entry name" value="LysM domain"/>
    <property type="match status" value="1"/>
</dbReference>
<evidence type="ECO:0000259" key="1">
    <source>
        <dbReference type="PROSITE" id="PS51782"/>
    </source>
</evidence>
<dbReference type="Pfam" id="PF12673">
    <property type="entry name" value="SipL"/>
    <property type="match status" value="3"/>
</dbReference>
<dbReference type="InterPro" id="IPR018392">
    <property type="entry name" value="LysM"/>
</dbReference>
<dbReference type="SMART" id="SM00257">
    <property type="entry name" value="LysM"/>
    <property type="match status" value="1"/>
</dbReference>
<dbReference type="PROSITE" id="PS51782">
    <property type="entry name" value="LYSM"/>
    <property type="match status" value="1"/>
</dbReference>
<dbReference type="InterPro" id="IPR024300">
    <property type="entry name" value="SipL_SPOCS_dom"/>
</dbReference>
<dbReference type="EMBL" id="CYZV01000029">
    <property type="protein sequence ID" value="CUO53161.1"/>
    <property type="molecule type" value="Genomic_DNA"/>
</dbReference>
<dbReference type="InterPro" id="IPR036779">
    <property type="entry name" value="LysM_dom_sf"/>
</dbReference>
<dbReference type="Pfam" id="PF01476">
    <property type="entry name" value="LysM"/>
    <property type="match status" value="1"/>
</dbReference>
<dbReference type="Proteomes" id="UP000095558">
    <property type="component" value="Unassembled WGS sequence"/>
</dbReference>
<feature type="domain" description="LysM" evidence="1">
    <location>
        <begin position="472"/>
        <end position="516"/>
    </location>
</feature>
<dbReference type="Gene3D" id="3.10.350.10">
    <property type="entry name" value="LysM domain"/>
    <property type="match status" value="1"/>
</dbReference>
<sequence>MSQIDVIKESVQNEQLIRESSTNNVLKGEYLIKDSHPDVHQILGIEAKATITNKEILADKIMIEGQINYSVMYLSEDESKVTSINSVCLSEKFADYLDINAEEHKVICEVECIIEHIQASIMNERKIAIDGIRTTKWLLYKICEFEFVKEIEGRDDIQIKRKSEEINQLKCEKEIEIMGKSMIKVTMDKPEIEEILASSLNLHKKEVKLGEGKIYFGCYCKIEVLCRGKEENDIFLLQDDVYLSKEEEAIGVNGDMIATNQMEIVNSDSIITADDLGENRVINVEFNVKGTVKVISKEIIDVIKDAYSPTQSIELTKKKYDIGIVQGVVPSELIIKDNLYPKNEDEKISCVVWTGGCPLITETSIEDDKVKIEGIVKVQVLYKVAEEECKLDMCSGEIPFTSVIDLKGIKPDMSAICKVKLENLDGTVEANTIGIRATLSLLAKVYYKIEKEWIVDIQEGEAEKECKKASVTIYVVTSGDTLWELAKKYNTTMDSLIKINELESPEALVEGKKIIIPGKCKF</sequence>
<dbReference type="RefSeq" id="WP_055277299.1">
    <property type="nucleotide sequence ID" value="NZ_CYZV01000029.1"/>
</dbReference>
<evidence type="ECO:0000313" key="2">
    <source>
        <dbReference type="EMBL" id="CUO53161.1"/>
    </source>
</evidence>
<dbReference type="OrthoDB" id="9779340at2"/>
<reference evidence="2 3" key="1">
    <citation type="submission" date="2015-09" db="EMBL/GenBank/DDBJ databases">
        <authorList>
            <consortium name="Pathogen Informatics"/>
        </authorList>
    </citation>
    <scope>NUCLEOTIDE SEQUENCE [LARGE SCALE GENOMIC DNA]</scope>
    <source>
        <strain evidence="2 3">2789STDY5834855</strain>
    </source>
</reference>
<organism evidence="2 3">
    <name type="scientific">Clostridium disporicum</name>
    <dbReference type="NCBI Taxonomy" id="84024"/>
    <lineage>
        <taxon>Bacteria</taxon>
        <taxon>Bacillati</taxon>
        <taxon>Bacillota</taxon>
        <taxon>Clostridia</taxon>
        <taxon>Eubacteriales</taxon>
        <taxon>Clostridiaceae</taxon>
        <taxon>Clostridium</taxon>
    </lineage>
</organism>
<protein>
    <submittedName>
        <fullName evidence="2">LysM domain-containing protein</fullName>
    </submittedName>
</protein>
<proteinExistence type="predicted"/>
<evidence type="ECO:0000313" key="3">
    <source>
        <dbReference type="Proteomes" id="UP000095558"/>
    </source>
</evidence>
<name>A0A174FTV0_9CLOT</name>
<accession>A0A174FTV0</accession>
<dbReference type="CDD" id="cd00118">
    <property type="entry name" value="LysM"/>
    <property type="match status" value="1"/>
</dbReference>
<gene>
    <name evidence="2" type="ORF">ERS852470_02616</name>
</gene>
<dbReference type="AlphaFoldDB" id="A0A174FTV0"/>